<organism evidence="2 3">
    <name type="scientific">Legionella jordanis</name>
    <dbReference type="NCBI Taxonomy" id="456"/>
    <lineage>
        <taxon>Bacteria</taxon>
        <taxon>Pseudomonadati</taxon>
        <taxon>Pseudomonadota</taxon>
        <taxon>Gammaproteobacteria</taxon>
        <taxon>Legionellales</taxon>
        <taxon>Legionellaceae</taxon>
        <taxon>Legionella</taxon>
    </lineage>
</organism>
<evidence type="ECO:0000256" key="1">
    <source>
        <dbReference type="SAM" id="MobiDB-lite"/>
    </source>
</evidence>
<name>A0A0W0V7X6_9GAMM</name>
<gene>
    <name evidence="2" type="ORF">Ljor_0548</name>
</gene>
<proteinExistence type="predicted"/>
<protein>
    <submittedName>
        <fullName evidence="2">Uncharacterized protein</fullName>
    </submittedName>
</protein>
<feature type="compositionally biased region" description="Basic and acidic residues" evidence="1">
    <location>
        <begin position="37"/>
        <end position="51"/>
    </location>
</feature>
<dbReference type="AlphaFoldDB" id="A0A0W0V7X6"/>
<dbReference type="Proteomes" id="UP000055035">
    <property type="component" value="Unassembled WGS sequence"/>
</dbReference>
<dbReference type="PATRIC" id="fig|456.5.peg.578"/>
<dbReference type="RefSeq" id="WP_156413811.1">
    <property type="nucleotide sequence ID" value="NZ_CAAAIC010000004.1"/>
</dbReference>
<sequence>MSDRKPGFKHRELSHGDSANPGNMYPENNRKPKKLDKKGINEHRRTKHVDE</sequence>
<evidence type="ECO:0000313" key="3">
    <source>
        <dbReference type="Proteomes" id="UP000055035"/>
    </source>
</evidence>
<feature type="region of interest" description="Disordered" evidence="1">
    <location>
        <begin position="1"/>
        <end position="51"/>
    </location>
</feature>
<reference evidence="2 3" key="1">
    <citation type="submission" date="2015-11" db="EMBL/GenBank/DDBJ databases">
        <title>Genomic analysis of 38 Legionella species identifies large and diverse effector repertoires.</title>
        <authorList>
            <person name="Burstein D."/>
            <person name="Amaro F."/>
            <person name="Zusman T."/>
            <person name="Lifshitz Z."/>
            <person name="Cohen O."/>
            <person name="Gilbert J.A."/>
            <person name="Pupko T."/>
            <person name="Shuman H.A."/>
            <person name="Segal G."/>
        </authorList>
    </citation>
    <scope>NUCLEOTIDE SEQUENCE [LARGE SCALE GENOMIC DNA]</scope>
    <source>
        <strain evidence="2 3">BL-540</strain>
    </source>
</reference>
<keyword evidence="3" id="KW-1185">Reference proteome</keyword>
<evidence type="ECO:0000313" key="2">
    <source>
        <dbReference type="EMBL" id="KTD16242.1"/>
    </source>
</evidence>
<dbReference type="EMBL" id="LNYJ01000011">
    <property type="protein sequence ID" value="KTD16242.1"/>
    <property type="molecule type" value="Genomic_DNA"/>
</dbReference>
<accession>A0A0W0V7X6</accession>
<comment type="caution">
    <text evidence="2">The sequence shown here is derived from an EMBL/GenBank/DDBJ whole genome shotgun (WGS) entry which is preliminary data.</text>
</comment>
<feature type="compositionally biased region" description="Basic and acidic residues" evidence="1">
    <location>
        <begin position="1"/>
        <end position="15"/>
    </location>
</feature>